<reference evidence="5 6" key="1">
    <citation type="journal article" date="2013" name="Front. Microbiol.">
        <title>Comparative genomic analyses of the cyanobacterium, Lyngbya aestuarii BL J, a powerful hydrogen producer.</title>
        <authorList>
            <person name="Kothari A."/>
            <person name="Vaughn M."/>
            <person name="Garcia-Pichel F."/>
        </authorList>
    </citation>
    <scope>NUCLEOTIDE SEQUENCE [LARGE SCALE GENOMIC DNA]</scope>
    <source>
        <strain evidence="5 6">BL J</strain>
    </source>
</reference>
<protein>
    <recommendedName>
        <fullName evidence="2">histidine kinase</fullName>
        <ecNumber evidence="2">2.7.13.3</ecNumber>
    </recommendedName>
</protein>
<sequence length="576" mass="64392">MTVNQLLPTISEILARQGLESSLDFYQNTVPSGGSSPYTVYYASKQQLKAEREWCGAIKAIHQLLRQLIIQQDRQRSRTCCSEVRKKDLIHATGRETLTEDRSPPVLTTPPQGLVLSGPSPVLVHPALALNFATQVFVPQIPGWEGFSVPTRQRLSLLPSSSNDCEASVPPTFAFPLLRDDPQANEPFCIVLTSRFSLVMVLGEDAKGCPAFQFSFDPDVVEQALELLRRRSLSIRSQAEGQSSDQFPDPVKLLDRWIEQFPLVDPNYKTVMQFSRLLLESLPLDSEKPRETMRMLNPASKPKSQSQEVFVNVSGPQHSNGHLPHSQTAADGSLDASQVELIQAISHEVRTPLATIRTLTRLLLKRQKFDPDIVRKRLEMIDHECTTQIDRFNLIFRAVELELSQTKQASENKTQKPSVQLTPMSLGDILQNSLPRWQKQATQRNHTLEVNLPQKLPHVVSDPTMLDQVLTGVIENFTRSLPSGSHIQVEVRLAGHQLKLQLESQSKSQQPCPFGTATKSSLKSIGRLLMFQPETGALSLNMAVTKNLFEALGGKLVVRQRSQQGKVMTIFLPLKS</sequence>
<dbReference type="Proteomes" id="UP000017127">
    <property type="component" value="Unassembled WGS sequence"/>
</dbReference>
<dbReference type="InterPro" id="IPR005467">
    <property type="entry name" value="His_kinase_dom"/>
</dbReference>
<dbReference type="Pfam" id="PF00512">
    <property type="entry name" value="HisKA"/>
    <property type="match status" value="1"/>
</dbReference>
<dbReference type="InterPro" id="IPR052023">
    <property type="entry name" value="Histidine_kinase_KdpD"/>
</dbReference>
<keyword evidence="3 5" id="KW-0808">Transferase</keyword>
<name>U7QIL0_9CYAN</name>
<dbReference type="EMBL" id="AUZM01000026">
    <property type="protein sequence ID" value="ERT07112.1"/>
    <property type="molecule type" value="Genomic_DNA"/>
</dbReference>
<dbReference type="SUPFAM" id="SSF55874">
    <property type="entry name" value="ATPase domain of HSP90 chaperone/DNA topoisomerase II/histidine kinase"/>
    <property type="match status" value="1"/>
</dbReference>
<dbReference type="InterPro" id="IPR003661">
    <property type="entry name" value="HisK_dim/P_dom"/>
</dbReference>
<dbReference type="InterPro" id="IPR036890">
    <property type="entry name" value="HATPase_C_sf"/>
</dbReference>
<comment type="catalytic activity">
    <reaction evidence="1">
        <text>ATP + protein L-histidine = ADP + protein N-phospho-L-histidine.</text>
        <dbReference type="EC" id="2.7.13.3"/>
    </reaction>
</comment>
<evidence type="ECO:0000256" key="3">
    <source>
        <dbReference type="ARBA" id="ARBA00022777"/>
    </source>
</evidence>
<keyword evidence="6" id="KW-1185">Reference proteome</keyword>
<dbReference type="InterPro" id="IPR036097">
    <property type="entry name" value="HisK_dim/P_sf"/>
</dbReference>
<comment type="caution">
    <text evidence="5">The sequence shown here is derived from an EMBL/GenBank/DDBJ whole genome shotgun (WGS) entry which is preliminary data.</text>
</comment>
<evidence type="ECO:0000259" key="4">
    <source>
        <dbReference type="PROSITE" id="PS50109"/>
    </source>
</evidence>
<evidence type="ECO:0000313" key="6">
    <source>
        <dbReference type="Proteomes" id="UP000017127"/>
    </source>
</evidence>
<feature type="domain" description="Histidine kinase" evidence="4">
    <location>
        <begin position="344"/>
        <end position="576"/>
    </location>
</feature>
<dbReference type="SMART" id="SM00388">
    <property type="entry name" value="HisKA"/>
    <property type="match status" value="1"/>
</dbReference>
<dbReference type="PANTHER" id="PTHR45569">
    <property type="entry name" value="SENSOR PROTEIN KDPD"/>
    <property type="match status" value="1"/>
</dbReference>
<gene>
    <name evidence="5" type="ORF">M595_2931</name>
</gene>
<evidence type="ECO:0000256" key="1">
    <source>
        <dbReference type="ARBA" id="ARBA00000085"/>
    </source>
</evidence>
<accession>U7QIL0</accession>
<dbReference type="PROSITE" id="PS50109">
    <property type="entry name" value="HIS_KIN"/>
    <property type="match status" value="1"/>
</dbReference>
<proteinExistence type="predicted"/>
<evidence type="ECO:0000313" key="5">
    <source>
        <dbReference type="EMBL" id="ERT07112.1"/>
    </source>
</evidence>
<dbReference type="SUPFAM" id="SSF47384">
    <property type="entry name" value="Homodimeric domain of signal transducing histidine kinase"/>
    <property type="match status" value="1"/>
</dbReference>
<dbReference type="AlphaFoldDB" id="U7QIL0"/>
<dbReference type="CDD" id="cd00082">
    <property type="entry name" value="HisKA"/>
    <property type="match status" value="1"/>
</dbReference>
<dbReference type="GO" id="GO:0000155">
    <property type="term" value="F:phosphorelay sensor kinase activity"/>
    <property type="evidence" value="ECO:0007669"/>
    <property type="project" value="InterPro"/>
</dbReference>
<dbReference type="Gene3D" id="1.10.287.130">
    <property type="match status" value="1"/>
</dbReference>
<dbReference type="PATRIC" id="fig|1348334.3.peg.2836"/>
<dbReference type="PANTHER" id="PTHR45569:SF1">
    <property type="entry name" value="SENSOR PROTEIN KDPD"/>
    <property type="match status" value="1"/>
</dbReference>
<dbReference type="Gene3D" id="3.30.565.10">
    <property type="entry name" value="Histidine kinase-like ATPase, C-terminal domain"/>
    <property type="match status" value="1"/>
</dbReference>
<organism evidence="5 6">
    <name type="scientific">Lyngbya aestuarii BL J</name>
    <dbReference type="NCBI Taxonomy" id="1348334"/>
    <lineage>
        <taxon>Bacteria</taxon>
        <taxon>Bacillati</taxon>
        <taxon>Cyanobacteriota</taxon>
        <taxon>Cyanophyceae</taxon>
        <taxon>Oscillatoriophycideae</taxon>
        <taxon>Oscillatoriales</taxon>
        <taxon>Microcoleaceae</taxon>
        <taxon>Lyngbya</taxon>
    </lineage>
</organism>
<dbReference type="GO" id="GO:0005886">
    <property type="term" value="C:plasma membrane"/>
    <property type="evidence" value="ECO:0007669"/>
    <property type="project" value="TreeGrafter"/>
</dbReference>
<evidence type="ECO:0000256" key="2">
    <source>
        <dbReference type="ARBA" id="ARBA00012438"/>
    </source>
</evidence>
<keyword evidence="3 5" id="KW-0418">Kinase</keyword>
<dbReference type="EC" id="2.7.13.3" evidence="2"/>
<dbReference type="OrthoDB" id="537027at2"/>